<proteinExistence type="predicted"/>
<comment type="caution">
    <text evidence="1">The sequence shown here is derived from an EMBL/GenBank/DDBJ whole genome shotgun (WGS) entry which is preliminary data.</text>
</comment>
<keyword evidence="2" id="KW-1185">Reference proteome</keyword>
<protein>
    <submittedName>
        <fullName evidence="1">Uncharacterized protein</fullName>
    </submittedName>
</protein>
<sequence length="536" mass="57639">MDGSSPAAAAVIERVLAFLDSKTVAACKTVNRTWYTLATIQSARNIDCHILQLSLRIAHYKRKGLLKSARSLTVDVSFVDGYLSPAAYERRVRDAAAMLQSSLMPVSHLKLHASSAHAALTDGEIHHGTTAIGLLTRALPSLASLDLSDCPAPLLTASRGECVASLGRLCRLKWLSLGSNDMSSATALRRMVRANVRTLVKLDGRGDVTDPTMQLLMDAPQLRQLDASGSGISDDCLLALVRKRGASLRELILSDCVRLTRHSIAQLTPKLLPQLASLDLYNVPVTTDAYQSLFNAQTHWPYLRDLKLKAAIHHASSRQESRATDDILESIGRNCPRLVSLRLFGCYGSTDSGLSAVLGNLGYLRELVVMHHPVDPLIDEEHSSSEAGGSQSGSSNTPTAAAPAANGPSSSLSSDADVWAGIPSLPSNGLPQHSSSARRAVLPLPSTAPSSPRPADAASGASSRQRIFTSGALRNGVRSQRFNLLNLDMTYDSECAAHLAKLSHLHTLCGRMITRHAKSLIEAQFPKCRMMVWNID</sequence>
<reference evidence="1" key="1">
    <citation type="submission" date="2022-07" db="EMBL/GenBank/DDBJ databases">
        <title>Phylogenomic reconstructions and comparative analyses of Kickxellomycotina fungi.</title>
        <authorList>
            <person name="Reynolds N.K."/>
            <person name="Stajich J.E."/>
            <person name="Barry K."/>
            <person name="Grigoriev I.V."/>
            <person name="Crous P."/>
            <person name="Smith M.E."/>
        </authorList>
    </citation>
    <scope>NUCLEOTIDE SEQUENCE</scope>
    <source>
        <strain evidence="1">CBS 109366</strain>
    </source>
</reference>
<gene>
    <name evidence="1" type="ORF">IWQ57_000949</name>
</gene>
<organism evidence="1 2">
    <name type="scientific">Coemansia nantahalensis</name>
    <dbReference type="NCBI Taxonomy" id="2789366"/>
    <lineage>
        <taxon>Eukaryota</taxon>
        <taxon>Fungi</taxon>
        <taxon>Fungi incertae sedis</taxon>
        <taxon>Zoopagomycota</taxon>
        <taxon>Kickxellomycotina</taxon>
        <taxon>Kickxellomycetes</taxon>
        <taxon>Kickxellales</taxon>
        <taxon>Kickxellaceae</taxon>
        <taxon>Coemansia</taxon>
    </lineage>
</organism>
<accession>A0ACC1K6D9</accession>
<dbReference type="Proteomes" id="UP001140234">
    <property type="component" value="Unassembled WGS sequence"/>
</dbReference>
<evidence type="ECO:0000313" key="2">
    <source>
        <dbReference type="Proteomes" id="UP001140234"/>
    </source>
</evidence>
<dbReference type="EMBL" id="JANBUJ010000127">
    <property type="protein sequence ID" value="KAJ2774172.1"/>
    <property type="molecule type" value="Genomic_DNA"/>
</dbReference>
<evidence type="ECO:0000313" key="1">
    <source>
        <dbReference type="EMBL" id="KAJ2774172.1"/>
    </source>
</evidence>
<name>A0ACC1K6D9_9FUNG</name>